<name>A0A6G1I6A3_9PEZI</name>
<reference evidence="11" key="1">
    <citation type="journal article" date="2020" name="Stud. Mycol.">
        <title>101 Dothideomycetes genomes: a test case for predicting lifestyles and emergence of pathogens.</title>
        <authorList>
            <person name="Haridas S."/>
            <person name="Albert R."/>
            <person name="Binder M."/>
            <person name="Bloem J."/>
            <person name="Labutti K."/>
            <person name="Salamov A."/>
            <person name="Andreopoulos B."/>
            <person name="Baker S."/>
            <person name="Barry K."/>
            <person name="Bills G."/>
            <person name="Bluhm B."/>
            <person name="Cannon C."/>
            <person name="Castanera R."/>
            <person name="Culley D."/>
            <person name="Daum C."/>
            <person name="Ezra D."/>
            <person name="Gonzalez J."/>
            <person name="Henrissat B."/>
            <person name="Kuo A."/>
            <person name="Liang C."/>
            <person name="Lipzen A."/>
            <person name="Lutzoni F."/>
            <person name="Magnuson J."/>
            <person name="Mondo S."/>
            <person name="Nolan M."/>
            <person name="Ohm R."/>
            <person name="Pangilinan J."/>
            <person name="Park H.-J."/>
            <person name="Ramirez L."/>
            <person name="Alfaro M."/>
            <person name="Sun H."/>
            <person name="Tritt A."/>
            <person name="Yoshinaga Y."/>
            <person name="Zwiers L.-H."/>
            <person name="Turgeon B."/>
            <person name="Goodwin S."/>
            <person name="Spatafora J."/>
            <person name="Crous P."/>
            <person name="Grigoriev I."/>
        </authorList>
    </citation>
    <scope>NUCLEOTIDE SEQUENCE</scope>
    <source>
        <strain evidence="11">CBS 262.69</strain>
    </source>
</reference>
<keyword evidence="4 6" id="KW-0067">ATP-binding</keyword>
<dbReference type="GO" id="GO:0003724">
    <property type="term" value="F:RNA helicase activity"/>
    <property type="evidence" value="ECO:0007669"/>
    <property type="project" value="UniProtKB-EC"/>
</dbReference>
<evidence type="ECO:0000256" key="8">
    <source>
        <dbReference type="SAM" id="MobiDB-lite"/>
    </source>
</evidence>
<dbReference type="Pfam" id="PF00271">
    <property type="entry name" value="Helicase_C"/>
    <property type="match status" value="1"/>
</dbReference>
<evidence type="ECO:0000313" key="11">
    <source>
        <dbReference type="EMBL" id="KAF2403792.1"/>
    </source>
</evidence>
<comment type="function">
    <text evidence="7">RNA helicase.</text>
</comment>
<dbReference type="InterPro" id="IPR000629">
    <property type="entry name" value="RNA-helicase_DEAD-box_CS"/>
</dbReference>
<dbReference type="GO" id="GO:0016787">
    <property type="term" value="F:hydrolase activity"/>
    <property type="evidence" value="ECO:0007669"/>
    <property type="project" value="UniProtKB-KW"/>
</dbReference>
<dbReference type="SMART" id="SM00490">
    <property type="entry name" value="HELICc"/>
    <property type="match status" value="1"/>
</dbReference>
<dbReference type="PROSITE" id="PS51192">
    <property type="entry name" value="HELICASE_ATP_BIND_1"/>
    <property type="match status" value="1"/>
</dbReference>
<dbReference type="GO" id="GO:0005524">
    <property type="term" value="F:ATP binding"/>
    <property type="evidence" value="ECO:0007669"/>
    <property type="project" value="UniProtKB-UniRule"/>
</dbReference>
<evidence type="ECO:0000313" key="12">
    <source>
        <dbReference type="Proteomes" id="UP000799640"/>
    </source>
</evidence>
<keyword evidence="2 6" id="KW-0378">Hydrolase</keyword>
<evidence type="ECO:0000256" key="5">
    <source>
        <dbReference type="ARBA" id="ARBA00022884"/>
    </source>
</evidence>
<dbReference type="AlphaFoldDB" id="A0A6G1I6A3"/>
<dbReference type="CDD" id="cd17964">
    <property type="entry name" value="DEADc_MSS116"/>
    <property type="match status" value="1"/>
</dbReference>
<dbReference type="InterPro" id="IPR014001">
    <property type="entry name" value="Helicase_ATP-bd"/>
</dbReference>
<dbReference type="EC" id="3.6.4.13" evidence="7"/>
<dbReference type="SUPFAM" id="SSF52540">
    <property type="entry name" value="P-loop containing nucleoside triphosphate hydrolases"/>
    <property type="match status" value="1"/>
</dbReference>
<dbReference type="InterPro" id="IPR011545">
    <property type="entry name" value="DEAD/DEAH_box_helicase_dom"/>
</dbReference>
<dbReference type="PROSITE" id="PS00039">
    <property type="entry name" value="DEAD_ATP_HELICASE"/>
    <property type="match status" value="1"/>
</dbReference>
<dbReference type="CDD" id="cd18787">
    <property type="entry name" value="SF2_C_DEAD"/>
    <property type="match status" value="1"/>
</dbReference>
<evidence type="ECO:0000259" key="10">
    <source>
        <dbReference type="PROSITE" id="PS51194"/>
    </source>
</evidence>
<keyword evidence="5 7" id="KW-0694">RNA-binding</keyword>
<keyword evidence="1 6" id="KW-0547">Nucleotide-binding</keyword>
<dbReference type="InterPro" id="IPR027417">
    <property type="entry name" value="P-loop_NTPase"/>
</dbReference>
<comment type="similarity">
    <text evidence="6">Belongs to the DEAD box helicase family.</text>
</comment>
<proteinExistence type="inferred from homology"/>
<feature type="compositionally biased region" description="Gly residues" evidence="8">
    <location>
        <begin position="597"/>
        <end position="680"/>
    </location>
</feature>
<sequence length="698" mass="75060">MLAALRRCSASVPRTLSTACSTKVATGRVSLITSNASITAQPVHVARRQWTGLASLHTTRTLSAHNPNLSVEVDDGLASTFAELGERELVNQNIIQTITKMGLETMTEVQKLTINEALQGDDMIAQAKTGTGKTIAFLLPTIERILKNDPSLNARRGRFNASPSDIRALIISPTRELAEQIAEEARRLCSNTGLVVQCAVGGTQKRQMLRELQRAGCHILVGTPGRLKDIISDPHSGVAVPDLTTLVLDEADRLLDAGFLPEILEINRLCPDPEQVPRQTMMFSATIMPEIRTLVRELMKPDYKFVQCVKHDEVPTHERVPQKIVPMVGLENQVPALLELALRETEKFESGESRPFKTIVFFNSTAEVSLAQELFTRLPENPLPRTKLYEIHSKLTQGQRQRSSDNFKGAESAILFASDVAARGMDFPNVTHVVQMGLATSRENYIHRIGRTGRAGKEGEAWLFCSPIEMNEARQRLGGLPISKDESLHSATLDMSRPAQLPAKVASLLQSVGGAIKRVDPVSLSDAYSSLLGVFNWFPHKQRLIDSLNRLSRYGWGMETPPALSHGRAMKLGVHRCDGVVIGEPPRRKVDSNDRFGSGGFGGRPSGGGFGGRSGGGGFGGRSGGGGFGGRSGGGGFGGDKFGDRSGGSRFGGESRSGGGFGGRSGGGYGGRSGGGFGGRDGGRDGQRGSYGKPQPEW</sequence>
<dbReference type="EMBL" id="ML996689">
    <property type="protein sequence ID" value="KAF2403792.1"/>
    <property type="molecule type" value="Genomic_DNA"/>
</dbReference>
<dbReference type="Proteomes" id="UP000799640">
    <property type="component" value="Unassembled WGS sequence"/>
</dbReference>
<dbReference type="GO" id="GO:0003723">
    <property type="term" value="F:RNA binding"/>
    <property type="evidence" value="ECO:0007669"/>
    <property type="project" value="UniProtKB-UniRule"/>
</dbReference>
<comment type="domain">
    <text evidence="7">The Q motif is unique to and characteristic of the DEAD box family of RNA helicases and controls ATP binding and hydrolysis.</text>
</comment>
<dbReference type="SMART" id="SM00487">
    <property type="entry name" value="DEXDc"/>
    <property type="match status" value="1"/>
</dbReference>
<dbReference type="PANTHER" id="PTHR24031">
    <property type="entry name" value="RNA HELICASE"/>
    <property type="match status" value="1"/>
</dbReference>
<evidence type="ECO:0000256" key="4">
    <source>
        <dbReference type="ARBA" id="ARBA00022840"/>
    </source>
</evidence>
<evidence type="ECO:0000256" key="1">
    <source>
        <dbReference type="ARBA" id="ARBA00022741"/>
    </source>
</evidence>
<feature type="region of interest" description="Disordered" evidence="8">
    <location>
        <begin position="583"/>
        <end position="698"/>
    </location>
</feature>
<evidence type="ECO:0000259" key="9">
    <source>
        <dbReference type="PROSITE" id="PS51192"/>
    </source>
</evidence>
<dbReference type="Gene3D" id="3.40.50.300">
    <property type="entry name" value="P-loop containing nucleotide triphosphate hydrolases"/>
    <property type="match status" value="2"/>
</dbReference>
<protein>
    <recommendedName>
        <fullName evidence="7">ATP-dependent RNA helicase</fullName>
        <ecNumber evidence="7">3.6.4.13</ecNumber>
    </recommendedName>
</protein>
<gene>
    <name evidence="11" type="ORF">EJ06DRAFT_488668</name>
</gene>
<organism evidence="11 12">
    <name type="scientific">Trichodelitschia bisporula</name>
    <dbReference type="NCBI Taxonomy" id="703511"/>
    <lineage>
        <taxon>Eukaryota</taxon>
        <taxon>Fungi</taxon>
        <taxon>Dikarya</taxon>
        <taxon>Ascomycota</taxon>
        <taxon>Pezizomycotina</taxon>
        <taxon>Dothideomycetes</taxon>
        <taxon>Dothideomycetes incertae sedis</taxon>
        <taxon>Phaeotrichales</taxon>
        <taxon>Phaeotrichaceae</taxon>
        <taxon>Trichodelitschia</taxon>
    </lineage>
</organism>
<accession>A0A6G1I6A3</accession>
<evidence type="ECO:0000256" key="7">
    <source>
        <dbReference type="RuleBase" id="RU365068"/>
    </source>
</evidence>
<dbReference type="Pfam" id="PF00270">
    <property type="entry name" value="DEAD"/>
    <property type="match status" value="1"/>
</dbReference>
<keyword evidence="12" id="KW-1185">Reference proteome</keyword>
<dbReference type="PROSITE" id="PS51194">
    <property type="entry name" value="HELICASE_CTER"/>
    <property type="match status" value="1"/>
</dbReference>
<comment type="catalytic activity">
    <reaction evidence="7">
        <text>ATP + H2O = ADP + phosphate + H(+)</text>
        <dbReference type="Rhea" id="RHEA:13065"/>
        <dbReference type="ChEBI" id="CHEBI:15377"/>
        <dbReference type="ChEBI" id="CHEBI:15378"/>
        <dbReference type="ChEBI" id="CHEBI:30616"/>
        <dbReference type="ChEBI" id="CHEBI:43474"/>
        <dbReference type="ChEBI" id="CHEBI:456216"/>
        <dbReference type="EC" id="3.6.4.13"/>
    </reaction>
</comment>
<evidence type="ECO:0000256" key="3">
    <source>
        <dbReference type="ARBA" id="ARBA00022806"/>
    </source>
</evidence>
<keyword evidence="3 6" id="KW-0347">Helicase</keyword>
<dbReference type="OrthoDB" id="193716at2759"/>
<feature type="domain" description="Helicase ATP-binding" evidence="9">
    <location>
        <begin position="114"/>
        <end position="305"/>
    </location>
</feature>
<dbReference type="InterPro" id="IPR001650">
    <property type="entry name" value="Helicase_C-like"/>
</dbReference>
<feature type="compositionally biased region" description="Basic and acidic residues" evidence="8">
    <location>
        <begin position="585"/>
        <end position="594"/>
    </location>
</feature>
<evidence type="ECO:0000256" key="6">
    <source>
        <dbReference type="RuleBase" id="RU000492"/>
    </source>
</evidence>
<evidence type="ECO:0000256" key="2">
    <source>
        <dbReference type="ARBA" id="ARBA00022801"/>
    </source>
</evidence>
<feature type="domain" description="Helicase C-terminal" evidence="10">
    <location>
        <begin position="337"/>
        <end position="496"/>
    </location>
</feature>